<name>F9WC59_TRYCI</name>
<evidence type="ECO:0000256" key="1">
    <source>
        <dbReference type="SAM" id="MobiDB-lite"/>
    </source>
</evidence>
<reference evidence="3" key="1">
    <citation type="submission" date="2011-07" db="EMBL/GenBank/DDBJ databases">
        <title>Divergent evolution of antigenic variation in African trypanosomes.</title>
        <authorList>
            <person name="Jackson A.P."/>
            <person name="Berry A."/>
            <person name="Allison H.C."/>
            <person name="Burton P."/>
            <person name="Anderson J."/>
            <person name="Aslett M."/>
            <person name="Brown R."/>
            <person name="Corton N."/>
            <person name="Harris D."/>
            <person name="Hauser H."/>
            <person name="Gamble J."/>
            <person name="Gilderthorp R."/>
            <person name="McQuillan J."/>
            <person name="Quail M.A."/>
            <person name="Sanders M."/>
            <person name="Van Tonder A."/>
            <person name="Ginger M.L."/>
            <person name="Donelson J.E."/>
            <person name="Field M.C."/>
            <person name="Barry J.D."/>
            <person name="Berriman M."/>
            <person name="Hertz-Fowler C."/>
        </authorList>
    </citation>
    <scope>NUCLEOTIDE SEQUENCE [LARGE SCALE GENOMIC DNA]</scope>
    <source>
        <strain evidence="3">IL3000</strain>
    </source>
</reference>
<feature type="compositionally biased region" description="Basic and acidic residues" evidence="1">
    <location>
        <begin position="1"/>
        <end position="21"/>
    </location>
</feature>
<reference evidence="2 3" key="2">
    <citation type="journal article" date="2012" name="Proc. Natl. Acad. Sci. U.S.A.">
        <title>Antigenic diversity is generated by distinct evolutionary mechanisms in African trypanosome species.</title>
        <authorList>
            <person name="Jackson A.P."/>
            <person name="Berry A."/>
            <person name="Aslett M."/>
            <person name="Allison H.C."/>
            <person name="Burton P."/>
            <person name="Vavrova-Anderson J."/>
            <person name="Brown R."/>
            <person name="Browne H."/>
            <person name="Corton N."/>
            <person name="Hauser H."/>
            <person name="Gamble J."/>
            <person name="Gilderthorp R."/>
            <person name="Marcello L."/>
            <person name="McQuillan J."/>
            <person name="Otto T.D."/>
            <person name="Quail M.A."/>
            <person name="Sanders M.J."/>
            <person name="van Tonder A."/>
            <person name="Ginger M.L."/>
            <person name="Field M.C."/>
            <person name="Barry J.D."/>
            <person name="Hertz-Fowler C."/>
            <person name="Berriman M."/>
        </authorList>
    </citation>
    <scope>NUCLEOTIDE SEQUENCE [LARGE SCALE GENOMIC DNA]</scope>
    <source>
        <strain evidence="2 3">IL3000</strain>
    </source>
</reference>
<feature type="compositionally biased region" description="Basic and acidic residues" evidence="1">
    <location>
        <begin position="34"/>
        <end position="47"/>
    </location>
</feature>
<dbReference type="VEuPathDB" id="TriTrypDB:TcIL3000_0_54280"/>
<comment type="caution">
    <text evidence="2">The sequence shown here is derived from an EMBL/GenBank/DDBJ whole genome shotgun (WGS) entry which is preliminary data.</text>
</comment>
<evidence type="ECO:0000313" key="2">
    <source>
        <dbReference type="EMBL" id="CCD14851.1"/>
    </source>
</evidence>
<feature type="region of interest" description="Disordered" evidence="1">
    <location>
        <begin position="89"/>
        <end position="114"/>
    </location>
</feature>
<accession>F9WC59</accession>
<feature type="compositionally biased region" description="Basic and acidic residues" evidence="1">
    <location>
        <begin position="102"/>
        <end position="113"/>
    </location>
</feature>
<feature type="region of interest" description="Disordered" evidence="1">
    <location>
        <begin position="1"/>
        <end position="47"/>
    </location>
</feature>
<dbReference type="EMBL" id="CAEQ01001673">
    <property type="protein sequence ID" value="CCD14851.1"/>
    <property type="molecule type" value="Genomic_DNA"/>
</dbReference>
<organism evidence="2 3">
    <name type="scientific">Trypanosoma congolense (strain IL3000)</name>
    <dbReference type="NCBI Taxonomy" id="1068625"/>
    <lineage>
        <taxon>Eukaryota</taxon>
        <taxon>Discoba</taxon>
        <taxon>Euglenozoa</taxon>
        <taxon>Kinetoplastea</taxon>
        <taxon>Metakinetoplastina</taxon>
        <taxon>Trypanosomatida</taxon>
        <taxon>Trypanosomatidae</taxon>
        <taxon>Trypanosoma</taxon>
        <taxon>Nannomonas</taxon>
    </lineage>
</organism>
<dbReference type="Proteomes" id="UP000000702">
    <property type="component" value="Unassembled WGS sequence"/>
</dbReference>
<gene>
    <name evidence="2" type="ORF">TCIL3000_0_54280</name>
</gene>
<protein>
    <submittedName>
        <fullName evidence="2">WGS project CAEQ00000000 data, annotated contig 2189</fullName>
    </submittedName>
</protein>
<dbReference type="OMA" id="RCRTETR"/>
<dbReference type="AlphaFoldDB" id="F9WC59"/>
<feature type="compositionally biased region" description="Polar residues" evidence="1">
    <location>
        <begin position="89"/>
        <end position="100"/>
    </location>
</feature>
<keyword evidence="3" id="KW-1185">Reference proteome</keyword>
<sequence length="354" mass="38917">MKKVRDSHSVKGSNEGRKEKSGVTGKRIKAGRRHVSDTCENKRKESKNGNGEHYVVVITNVENDFAKVHRETISRFCCLRPDCRLASAPSSKMTLKNGTAASEKKPTPSRDRCGYTVSARTETRSVEVSVYGKADGDVSTVFLPTKKRKELPRGNKSRGGTSVVTAADKAQKERVCDVVESVTTPTGSGTRFDSLADMVSTLRRRVYFTHPPHFLLNVEGMEDGAVLRSAKQGGLQGTDEKQLPPPGSCLGSKELRQSTVRQSEMVTVAATTSSRIGAKELRHQLRDVPGFVTCWWLHSQHFRLLFASKTALFKAKQLLDQFEVDGNVRVTITLPDGTSKEFVNHLAADEGGIL</sequence>
<evidence type="ECO:0000313" key="3">
    <source>
        <dbReference type="Proteomes" id="UP000000702"/>
    </source>
</evidence>
<proteinExistence type="predicted"/>